<protein>
    <submittedName>
        <fullName evidence="5">Magnesium chelatase</fullName>
    </submittedName>
</protein>
<dbReference type="Pfam" id="PF01078">
    <property type="entry name" value="Mg_chelatase"/>
    <property type="match status" value="1"/>
</dbReference>
<dbReference type="AlphaFoldDB" id="A0A182C7K5"/>
<dbReference type="STRING" id="1453497.AT15_05865"/>
<dbReference type="Pfam" id="PF13541">
    <property type="entry name" value="ChlI"/>
    <property type="match status" value="1"/>
</dbReference>
<dbReference type="GO" id="GO:0003677">
    <property type="term" value="F:DNA binding"/>
    <property type="evidence" value="ECO:0007669"/>
    <property type="project" value="InterPro"/>
</dbReference>
<evidence type="ECO:0000313" key="5">
    <source>
        <dbReference type="EMBL" id="OAA31598.1"/>
    </source>
</evidence>
<evidence type="ECO:0000259" key="4">
    <source>
        <dbReference type="PROSITE" id="PS50051"/>
    </source>
</evidence>
<dbReference type="SUPFAM" id="SSF52540">
    <property type="entry name" value="P-loop containing nucleoside triphosphate hydrolases"/>
    <property type="match status" value="1"/>
</dbReference>
<dbReference type="Gene3D" id="3.30.230.10">
    <property type="match status" value="1"/>
</dbReference>
<reference evidence="5 6" key="1">
    <citation type="submission" date="2014-02" db="EMBL/GenBank/DDBJ databases">
        <title>Kosmotoga genome sequencing.</title>
        <authorList>
            <person name="Pollo S.M."/>
            <person name="Charchuk R."/>
            <person name="Nesbo C.L."/>
        </authorList>
    </citation>
    <scope>NUCLEOTIDE SEQUENCE [LARGE SCALE GENOMIC DNA]</scope>
    <source>
        <strain evidence="5 6">S304</strain>
    </source>
</reference>
<name>A0A182C7K5_9BACT</name>
<sequence>MRHYSSVSSVTMIGLNAYRIAVEVDVDKKAVIHDIDIVGLGDTVVKESKKRVKSALKNSGFPFPRGKITINLAPSDIKKEGSYLDLPMAVGILKASDIVQKDISKFLFFGELGLDGTVRKVRGVLPALLKLSEEKEKPTVILPASNESEASILKNIDAYTVKNLSELVAFLNGNIKKNPIAYKEPELKHIVAEDFSDIKGQEFAKRAAEVAAAGAHNLLLKGSPGCGKTMLARRIPGILPRMSLEEAIETTKIYSVASLLDGKGLVIERPFRSPHHTASTTAIIGGGSEAKPGEISLAHNGVLFLDELPEFRRDVLEALRQPLEDGDVTISRARLTVTYPARFMLVAAQNPCPCGWYGDRSHECSCSWNDIKRYNKKISGPIEDRIDIFVDMPRLEFSEYSEKRKSESSKNIRERVERARERQYARMKVLGKYFNSQLNHREIEELISLDSTGAKLLESAVEKLRLTGRSVDKVLKVSLTIADLEGSEKVLPRHIAEAIQYRKKEVNL</sequence>
<dbReference type="InterPro" id="IPR003593">
    <property type="entry name" value="AAA+_ATPase"/>
</dbReference>
<dbReference type="InterPro" id="IPR020568">
    <property type="entry name" value="Ribosomal_Su5_D2-typ_SF"/>
</dbReference>
<evidence type="ECO:0000256" key="1">
    <source>
        <dbReference type="ARBA" id="ARBA00006354"/>
    </source>
</evidence>
<evidence type="ECO:0000313" key="6">
    <source>
        <dbReference type="Proteomes" id="UP000077339"/>
    </source>
</evidence>
<evidence type="ECO:0000256" key="3">
    <source>
        <dbReference type="ARBA" id="ARBA00022840"/>
    </source>
</evidence>
<gene>
    <name evidence="5" type="ORF">AT15_05865</name>
</gene>
<dbReference type="InterPro" id="IPR001208">
    <property type="entry name" value="MCM_dom"/>
</dbReference>
<dbReference type="PRINTS" id="PR01657">
    <property type="entry name" value="MCMFAMILY"/>
</dbReference>
<comment type="caution">
    <text evidence="5">The sequence shown here is derived from an EMBL/GenBank/DDBJ whole genome shotgun (WGS) entry which is preliminary data.</text>
</comment>
<dbReference type="InterPro" id="IPR027417">
    <property type="entry name" value="P-loop_NTPase"/>
</dbReference>
<evidence type="ECO:0000256" key="2">
    <source>
        <dbReference type="ARBA" id="ARBA00022741"/>
    </source>
</evidence>
<dbReference type="InterPro" id="IPR014721">
    <property type="entry name" value="Ribsml_uS5_D2-typ_fold_subgr"/>
</dbReference>
<dbReference type="PANTHER" id="PTHR32039">
    <property type="entry name" value="MAGNESIUM-CHELATASE SUBUNIT CHLI"/>
    <property type="match status" value="1"/>
</dbReference>
<proteinExistence type="inferred from homology"/>
<keyword evidence="3" id="KW-0067">ATP-binding</keyword>
<dbReference type="InterPro" id="IPR045006">
    <property type="entry name" value="CHLI-like"/>
</dbReference>
<dbReference type="EMBL" id="JFHK01000003">
    <property type="protein sequence ID" value="OAA31598.1"/>
    <property type="molecule type" value="Genomic_DNA"/>
</dbReference>
<dbReference type="Proteomes" id="UP000077339">
    <property type="component" value="Unassembled WGS sequence"/>
</dbReference>
<organism evidence="5 6">
    <name type="scientific">Kosmotoga arenicorallina S304</name>
    <dbReference type="NCBI Taxonomy" id="1453497"/>
    <lineage>
        <taxon>Bacteria</taxon>
        <taxon>Thermotogati</taxon>
        <taxon>Thermotogota</taxon>
        <taxon>Thermotogae</taxon>
        <taxon>Kosmotogales</taxon>
        <taxon>Kosmotogaceae</taxon>
        <taxon>Kosmotoga</taxon>
    </lineage>
</organism>
<dbReference type="InterPro" id="IPR004482">
    <property type="entry name" value="Mg_chelat-rel"/>
</dbReference>
<dbReference type="InterPro" id="IPR000523">
    <property type="entry name" value="Mg_chelatse_chII-like_cat_dom"/>
</dbReference>
<comment type="similarity">
    <text evidence="1">Belongs to the Mg-chelatase subunits D/I family. ComM subfamily.</text>
</comment>
<dbReference type="PATRIC" id="fig|1453497.3.peg.1169"/>
<keyword evidence="6" id="KW-1185">Reference proteome</keyword>
<keyword evidence="2" id="KW-0547">Nucleotide-binding</keyword>
<dbReference type="PANTHER" id="PTHR32039:SF7">
    <property type="entry name" value="COMPETENCE PROTEIN COMM"/>
    <property type="match status" value="1"/>
</dbReference>
<dbReference type="NCBIfam" id="TIGR00368">
    <property type="entry name" value="YifB family Mg chelatase-like AAA ATPase"/>
    <property type="match status" value="1"/>
</dbReference>
<dbReference type="SUPFAM" id="SSF54211">
    <property type="entry name" value="Ribosomal protein S5 domain 2-like"/>
    <property type="match status" value="1"/>
</dbReference>
<dbReference type="Pfam" id="PF13335">
    <property type="entry name" value="Mg_chelatase_C"/>
    <property type="match status" value="1"/>
</dbReference>
<dbReference type="GO" id="GO:0005524">
    <property type="term" value="F:ATP binding"/>
    <property type="evidence" value="ECO:0007669"/>
    <property type="project" value="UniProtKB-KW"/>
</dbReference>
<accession>A0A182C7K5</accession>
<dbReference type="Gene3D" id="3.40.50.300">
    <property type="entry name" value="P-loop containing nucleotide triphosphate hydrolases"/>
    <property type="match status" value="1"/>
</dbReference>
<dbReference type="SMART" id="SM00382">
    <property type="entry name" value="AAA"/>
    <property type="match status" value="1"/>
</dbReference>
<dbReference type="PROSITE" id="PS50051">
    <property type="entry name" value="MCM_2"/>
    <property type="match status" value="1"/>
</dbReference>
<dbReference type="InterPro" id="IPR025158">
    <property type="entry name" value="Mg_chelat-rel_C"/>
</dbReference>
<feature type="domain" description="MCM C-terminal AAA(+) ATPase" evidence="4">
    <location>
        <begin position="293"/>
        <end position="389"/>
    </location>
</feature>